<dbReference type="EMBL" id="FMHT01000003">
    <property type="protein sequence ID" value="SCL17724.1"/>
    <property type="molecule type" value="Genomic_DNA"/>
</dbReference>
<dbReference type="STRING" id="145857.GA0070616_1344"/>
<protein>
    <submittedName>
        <fullName evidence="1">Uncharacterized protein</fullName>
    </submittedName>
</protein>
<gene>
    <name evidence="1" type="ORF">GA0070616_1344</name>
</gene>
<accession>A0A1C6RL15</accession>
<dbReference type="Proteomes" id="UP000199699">
    <property type="component" value="Unassembled WGS sequence"/>
</dbReference>
<dbReference type="AlphaFoldDB" id="A0A1C6RL15"/>
<keyword evidence="2" id="KW-1185">Reference proteome</keyword>
<dbReference type="RefSeq" id="WP_091077887.1">
    <property type="nucleotide sequence ID" value="NZ_FMHT01000003.1"/>
</dbReference>
<evidence type="ECO:0000313" key="2">
    <source>
        <dbReference type="Proteomes" id="UP000199699"/>
    </source>
</evidence>
<sequence length="222" mass="23986">MRRVKVLPLADAQAALTATEQTLTRWTTQAAERGKAADLLAAELAEQEARAGDDLAASDDPETDLAAIADRLQRLRTEQQLSAQAAASARAQLDTARRTMLPAMAEVLRSRAKELREAATARQARTDQMLAELSAWEGVSYGPVPRRSALGDGHTWRSVPLTERITERAQWLINHADHLAHLAEHAEADQVLSAVNAGTPEMTDVERVALGVADSEPADATN</sequence>
<name>A0A1C6RL15_9ACTN</name>
<reference evidence="1 2" key="1">
    <citation type="submission" date="2016-06" db="EMBL/GenBank/DDBJ databases">
        <authorList>
            <person name="Kjaerup R.B."/>
            <person name="Dalgaard T.S."/>
            <person name="Juul-Madsen H.R."/>
        </authorList>
    </citation>
    <scope>NUCLEOTIDE SEQUENCE [LARGE SCALE GENOMIC DNA]</scope>
    <source>
        <strain evidence="1 2">DSM 43818</strain>
    </source>
</reference>
<proteinExistence type="predicted"/>
<organism evidence="1 2">
    <name type="scientific">Micromonospora nigra</name>
    <dbReference type="NCBI Taxonomy" id="145857"/>
    <lineage>
        <taxon>Bacteria</taxon>
        <taxon>Bacillati</taxon>
        <taxon>Actinomycetota</taxon>
        <taxon>Actinomycetes</taxon>
        <taxon>Micromonosporales</taxon>
        <taxon>Micromonosporaceae</taxon>
        <taxon>Micromonospora</taxon>
    </lineage>
</organism>
<evidence type="ECO:0000313" key="1">
    <source>
        <dbReference type="EMBL" id="SCL17724.1"/>
    </source>
</evidence>